<sequence length="146" mass="17096">MSAESERTKKLQLKKPCKKKVKGNHHTYYHLKDVSFIQLELLLEWLREIRAYERKVKKVDAVIFAYNFLVAVLWPQSEVKTLKFTELGGSGRGECRLALPRDAKDSTSVWILDFGWFRLLQMGALDVRRWLVDTKRLITLLMEGTL</sequence>
<evidence type="ECO:0000256" key="1">
    <source>
        <dbReference type="ARBA" id="ARBA00004123"/>
    </source>
</evidence>
<comment type="caution">
    <text evidence="2">The sequence shown here is derived from an EMBL/GenBank/DDBJ whole genome shotgun (WGS) entry which is preliminary data.</text>
</comment>
<dbReference type="EMBL" id="RDQH01000343">
    <property type="protein sequence ID" value="RXH68399.1"/>
    <property type="molecule type" value="Genomic_DNA"/>
</dbReference>
<dbReference type="Proteomes" id="UP000290289">
    <property type="component" value="Chromosome 17"/>
</dbReference>
<organism evidence="2 3">
    <name type="scientific">Malus domestica</name>
    <name type="common">Apple</name>
    <name type="synonym">Pyrus malus</name>
    <dbReference type="NCBI Taxonomy" id="3750"/>
    <lineage>
        <taxon>Eukaryota</taxon>
        <taxon>Viridiplantae</taxon>
        <taxon>Streptophyta</taxon>
        <taxon>Embryophyta</taxon>
        <taxon>Tracheophyta</taxon>
        <taxon>Spermatophyta</taxon>
        <taxon>Magnoliopsida</taxon>
        <taxon>eudicotyledons</taxon>
        <taxon>Gunneridae</taxon>
        <taxon>Pentapetalae</taxon>
        <taxon>rosids</taxon>
        <taxon>fabids</taxon>
        <taxon>Rosales</taxon>
        <taxon>Rosaceae</taxon>
        <taxon>Amygdaloideae</taxon>
        <taxon>Maleae</taxon>
        <taxon>Malus</taxon>
    </lineage>
</organism>
<comment type="subcellular location">
    <subcellularLocation>
        <location evidence="1">Nucleus</location>
    </subcellularLocation>
</comment>
<protein>
    <submittedName>
        <fullName evidence="2">Uncharacterized protein</fullName>
    </submittedName>
</protein>
<reference evidence="2 3" key="1">
    <citation type="submission" date="2018-10" db="EMBL/GenBank/DDBJ databases">
        <title>A high-quality apple genome assembly.</title>
        <authorList>
            <person name="Hu J."/>
        </authorList>
    </citation>
    <scope>NUCLEOTIDE SEQUENCE [LARGE SCALE GENOMIC DNA]</scope>
    <source>
        <strain evidence="3">cv. HFTH1</strain>
        <tissue evidence="2">Young leaf</tissue>
    </source>
</reference>
<dbReference type="GO" id="GO:0005730">
    <property type="term" value="C:nucleolus"/>
    <property type="evidence" value="ECO:0007669"/>
    <property type="project" value="InterPro"/>
</dbReference>
<name>A0A498HBJ3_MALDO</name>
<dbReference type="Pfam" id="PF06732">
    <property type="entry name" value="Pescadillo_N"/>
    <property type="match status" value="1"/>
</dbReference>
<dbReference type="InterPro" id="IPR010613">
    <property type="entry name" value="PES"/>
</dbReference>
<dbReference type="STRING" id="3750.A0A498HBJ3"/>
<gene>
    <name evidence="2" type="ORF">DVH24_030732</name>
</gene>
<proteinExistence type="predicted"/>
<keyword evidence="3" id="KW-1185">Reference proteome</keyword>
<dbReference type="GO" id="GO:0042254">
    <property type="term" value="P:ribosome biogenesis"/>
    <property type="evidence" value="ECO:0007669"/>
    <property type="project" value="InterPro"/>
</dbReference>
<accession>A0A498HBJ3</accession>
<evidence type="ECO:0000313" key="3">
    <source>
        <dbReference type="Proteomes" id="UP000290289"/>
    </source>
</evidence>
<evidence type="ECO:0000313" key="2">
    <source>
        <dbReference type="EMBL" id="RXH68399.1"/>
    </source>
</evidence>
<dbReference type="AlphaFoldDB" id="A0A498HBJ3"/>